<evidence type="ECO:0000313" key="2">
    <source>
        <dbReference type="Proteomes" id="UP000463964"/>
    </source>
</evidence>
<organism evidence="1 2">
    <name type="scientific">Flavobacterium phage vB_FspS_hemulen6-1</name>
    <dbReference type="NCBI Taxonomy" id="2686247"/>
    <lineage>
        <taxon>Viruses</taxon>
        <taxon>Duplodnaviria</taxon>
        <taxon>Heunggongvirae</taxon>
        <taxon>Uroviricota</taxon>
        <taxon>Caudoviricetes</taxon>
        <taxon>Lillamyvirus</taxon>
        <taxon>Lillamyvirus hemulen</taxon>
    </lineage>
</organism>
<sequence length="381" mass="43761">MSNSKWSKYDSEIFELMQTIESNTQIAKTILKTNVKIVDNTDVDLLRTYVKRYKEKNKGILDACTNVGISPDATPMLWLKTKNESVRVTNPLYKAPQEFNFEKLAKEVIQELQNYVPKYPQLKRETNENKRLFVFDPADIHIGKLCSAFEVGETYNNQIAVQRVLKGCKGILNEIDTTTIDKVLFVIGNDILHIDNAKRTTTSGTPQDTDGMWHTNFLIAKSLYVDIIEILMSVADVHVVYNPSNHDYTNGFFLAQVIETHFKDCKNVTFDTTIAHRKYFTYGKNLIGTTHGDGAKPQDLPMLMAHESKDWSNCKHKYIYSHHLHHKVSKDYMGVCVETLRSPSGTDSWHHRNGYQHAPKAVEGYIHDKEHGQIQRLTFIF</sequence>
<evidence type="ECO:0000313" key="1">
    <source>
        <dbReference type="EMBL" id="QHB38762.1"/>
    </source>
</evidence>
<reference evidence="1 2" key="1">
    <citation type="journal article" date="2020" name="Viruses">
        <title>Diversity and Host Interactions Among Virulent and Temperate Baltic Sea Flavobacterium Phages.</title>
        <authorList>
            <person name="Nilsson E."/>
            <person name="Bayfield O.W."/>
            <person name="Lundin D."/>
            <person name="Antson A.A."/>
            <person name="Holmfeldt K."/>
        </authorList>
    </citation>
    <scope>NUCLEOTIDE SEQUENCE [LARGE SCALE GENOMIC DNA]</scope>
</reference>
<dbReference type="Proteomes" id="UP000463964">
    <property type="component" value="Segment"/>
</dbReference>
<accession>A0A6B9L9R8</accession>
<name>A0A6B9L9R8_9CAUD</name>
<dbReference type="EMBL" id="MN812208">
    <property type="protein sequence ID" value="QHB38762.1"/>
    <property type="molecule type" value="Genomic_DNA"/>
</dbReference>
<gene>
    <name evidence="1" type="ORF">hemulen61_gp001</name>
</gene>
<keyword evidence="2" id="KW-1185">Reference proteome</keyword>
<protein>
    <submittedName>
        <fullName evidence="1">Uncharacterized protein</fullName>
    </submittedName>
</protein>
<proteinExistence type="predicted"/>